<sequence>MAGTAVLTQQHRTQQLAVRAAMLRDLALLWPTWETGNISEFGQFISLAETLLGARQQESAGLAATYYRAFRRAAGVTGAAEPKLAERLLSVDVSAALRATGLAGTLRALRAGQPPQAAARTGFSLLAGSAIRLTLSGGRATIEASVQADPKARGWARVTSGSPCDFCAMLASRGAVFKSERTAGFEAHDNCACTAQPIFAGTPLPPGNERYARLWEESTAGLSGADARSAFRKALSEGS</sequence>
<proteinExistence type="predicted"/>
<evidence type="ECO:0008006" key="3">
    <source>
        <dbReference type="Google" id="ProtNLM"/>
    </source>
</evidence>
<comment type="caution">
    <text evidence="1">The sequence shown here is derived from an EMBL/GenBank/DDBJ whole genome shotgun (WGS) entry which is preliminary data.</text>
</comment>
<accession>A0ABP6QK39</accession>
<dbReference type="Pfam" id="PF25310">
    <property type="entry name" value="VG15"/>
    <property type="match status" value="1"/>
</dbReference>
<dbReference type="RefSeq" id="WP_344832518.1">
    <property type="nucleotide sequence ID" value="NZ_BAAAUV010000013.1"/>
</dbReference>
<name>A0ABP6QK39_9ACTN</name>
<evidence type="ECO:0000313" key="1">
    <source>
        <dbReference type="EMBL" id="GAA3223212.1"/>
    </source>
</evidence>
<protein>
    <recommendedName>
        <fullName evidence="3">MuF-like minor capsid protein</fullName>
    </recommendedName>
</protein>
<dbReference type="Proteomes" id="UP001501237">
    <property type="component" value="Unassembled WGS sequence"/>
</dbReference>
<organism evidence="1 2">
    <name type="scientific">Actinocorallia longicatena</name>
    <dbReference type="NCBI Taxonomy" id="111803"/>
    <lineage>
        <taxon>Bacteria</taxon>
        <taxon>Bacillati</taxon>
        <taxon>Actinomycetota</taxon>
        <taxon>Actinomycetes</taxon>
        <taxon>Streptosporangiales</taxon>
        <taxon>Thermomonosporaceae</taxon>
        <taxon>Actinocorallia</taxon>
    </lineage>
</organism>
<dbReference type="EMBL" id="BAAAUV010000013">
    <property type="protein sequence ID" value="GAA3223212.1"/>
    <property type="molecule type" value="Genomic_DNA"/>
</dbReference>
<evidence type="ECO:0000313" key="2">
    <source>
        <dbReference type="Proteomes" id="UP001501237"/>
    </source>
</evidence>
<gene>
    <name evidence="1" type="ORF">GCM10010468_49560</name>
</gene>
<reference evidence="2" key="1">
    <citation type="journal article" date="2019" name="Int. J. Syst. Evol. Microbiol.">
        <title>The Global Catalogue of Microorganisms (GCM) 10K type strain sequencing project: providing services to taxonomists for standard genome sequencing and annotation.</title>
        <authorList>
            <consortium name="The Broad Institute Genomics Platform"/>
            <consortium name="The Broad Institute Genome Sequencing Center for Infectious Disease"/>
            <person name="Wu L."/>
            <person name="Ma J."/>
        </authorList>
    </citation>
    <scope>NUCLEOTIDE SEQUENCE [LARGE SCALE GENOMIC DNA]</scope>
    <source>
        <strain evidence="2">JCM 9377</strain>
    </source>
</reference>
<dbReference type="InterPro" id="IPR057369">
    <property type="entry name" value="VG15"/>
</dbReference>
<keyword evidence="2" id="KW-1185">Reference proteome</keyword>